<evidence type="ECO:0000313" key="3">
    <source>
        <dbReference type="Proteomes" id="UP000019460"/>
    </source>
</evidence>
<reference evidence="2 3" key="1">
    <citation type="submission" date="2012-11" db="EMBL/GenBank/DDBJ databases">
        <title>Genome assembly of Thiorhodococcus sp. AK35.</title>
        <authorList>
            <person name="Nupur N."/>
            <person name="Khatri I."/>
            <person name="Subramanian S."/>
            <person name="Pinnaka A."/>
        </authorList>
    </citation>
    <scope>NUCLEOTIDE SEQUENCE [LARGE SCALE GENOMIC DNA]</scope>
    <source>
        <strain evidence="2 3">AK35</strain>
    </source>
</reference>
<feature type="domain" description="Methyltransferase FkbM" evidence="1">
    <location>
        <begin position="211"/>
        <end position="355"/>
    </location>
</feature>
<dbReference type="AlphaFoldDB" id="W9VBW6"/>
<dbReference type="Pfam" id="PF05050">
    <property type="entry name" value="Methyltransf_21"/>
    <property type="match status" value="1"/>
</dbReference>
<dbReference type="Proteomes" id="UP000019460">
    <property type="component" value="Unassembled WGS sequence"/>
</dbReference>
<evidence type="ECO:0000313" key="2">
    <source>
        <dbReference type="EMBL" id="EXJ16914.1"/>
    </source>
</evidence>
<dbReference type="SUPFAM" id="SSF48452">
    <property type="entry name" value="TPR-like"/>
    <property type="match status" value="1"/>
</dbReference>
<dbReference type="InterPro" id="IPR011990">
    <property type="entry name" value="TPR-like_helical_dom_sf"/>
</dbReference>
<evidence type="ECO:0000259" key="1">
    <source>
        <dbReference type="Pfam" id="PF05050"/>
    </source>
</evidence>
<dbReference type="PANTHER" id="PTHR34203:SF15">
    <property type="entry name" value="SLL1173 PROTEIN"/>
    <property type="match status" value="1"/>
</dbReference>
<dbReference type="eggNOG" id="COG0457">
    <property type="taxonomic scope" value="Bacteria"/>
</dbReference>
<dbReference type="EMBL" id="AONC01000004">
    <property type="protein sequence ID" value="EXJ16914.1"/>
    <property type="molecule type" value="Genomic_DNA"/>
</dbReference>
<gene>
    <name evidence="2" type="ORF">D779_2525</name>
</gene>
<accession>W9VBW6</accession>
<dbReference type="PANTHER" id="PTHR34203">
    <property type="entry name" value="METHYLTRANSFERASE, FKBM FAMILY PROTEIN"/>
    <property type="match status" value="1"/>
</dbReference>
<dbReference type="SUPFAM" id="SSF53335">
    <property type="entry name" value="S-adenosyl-L-methionine-dependent methyltransferases"/>
    <property type="match status" value="1"/>
</dbReference>
<dbReference type="RefSeq" id="WP_157726298.1">
    <property type="nucleotide sequence ID" value="NZ_AONC01000004.1"/>
</dbReference>
<dbReference type="Gene3D" id="1.25.40.10">
    <property type="entry name" value="Tetratricopeptide repeat domain"/>
    <property type="match status" value="1"/>
</dbReference>
<keyword evidence="3" id="KW-1185">Reference proteome</keyword>
<dbReference type="InterPro" id="IPR052514">
    <property type="entry name" value="SAM-dependent_MTase"/>
</dbReference>
<organism evidence="2 3">
    <name type="scientific">Imhoffiella purpurea</name>
    <dbReference type="NCBI Taxonomy" id="1249627"/>
    <lineage>
        <taxon>Bacteria</taxon>
        <taxon>Pseudomonadati</taxon>
        <taxon>Pseudomonadota</taxon>
        <taxon>Gammaproteobacteria</taxon>
        <taxon>Chromatiales</taxon>
        <taxon>Chromatiaceae</taxon>
        <taxon>Imhoffiella</taxon>
    </lineage>
</organism>
<sequence length="412" mass="45045">MSDTERLLEQALEHHRAGRGEAAGWLYRAVLAMDAEQPESNFNLGVLELESGHIDSGLVHLKKAVENAPDVLDYWVKLAEALLLSQRSAEARDVIERAENNGLRSPLMDDLLLRIGGSVGSQNSSRATVEKTSTSGPHDLLLSEALTSSLSGQREDQIEPFIVNIQGDVKVCVPADIHCVTTYVLLEQEDWYEPELGWLRRYIQPGMSVLDVGAGYGVYALTMGKIIQGKGHVLALEPDRISSGLLARSIVENGLDGHVSVICEVISDKSGEVEMPVCSALRSTDLGGDQSTQLVKSLTLDELAKEVSWPHDSDLSFIRINAKGFEAKIMQGGLIFFSKHSPLVMFGVEGNKISENLIGMFTELRMHIYRLIPGLNALVLSDSTGSADVSKCNLFACGEERAEMLRMRGLMI</sequence>
<dbReference type="OrthoDB" id="5329963at2"/>
<comment type="caution">
    <text evidence="2">The sequence shown here is derived from an EMBL/GenBank/DDBJ whole genome shotgun (WGS) entry which is preliminary data.</text>
</comment>
<dbReference type="STRING" id="1249627.D779_2525"/>
<dbReference type="InterPro" id="IPR006342">
    <property type="entry name" value="FkbM_mtfrase"/>
</dbReference>
<proteinExistence type="predicted"/>
<dbReference type="NCBIfam" id="TIGR01444">
    <property type="entry name" value="fkbM_fam"/>
    <property type="match status" value="1"/>
</dbReference>
<protein>
    <recommendedName>
        <fullName evidence="1">Methyltransferase FkbM domain-containing protein</fullName>
    </recommendedName>
</protein>
<dbReference type="Gene3D" id="3.40.50.150">
    <property type="entry name" value="Vaccinia Virus protein VP39"/>
    <property type="match status" value="1"/>
</dbReference>
<dbReference type="InterPro" id="IPR029063">
    <property type="entry name" value="SAM-dependent_MTases_sf"/>
</dbReference>
<name>W9VBW6_9GAMM</name>